<name>E6XID1_SHEP2</name>
<dbReference type="KEGG" id="shp:Sput200_2878"/>
<proteinExistence type="predicted"/>
<dbReference type="Proteomes" id="UP000008209">
    <property type="component" value="Chromosome"/>
</dbReference>
<protein>
    <submittedName>
        <fullName evidence="1">Uncharacterized protein</fullName>
    </submittedName>
</protein>
<reference evidence="1 2" key="1">
    <citation type="submission" date="2011-01" db="EMBL/GenBank/DDBJ databases">
        <title>Complete sequence of Shewanella putrefaciens 200.</title>
        <authorList>
            <consortium name="US DOE Joint Genome Institute"/>
            <person name="Lucas S."/>
            <person name="Copeland A."/>
            <person name="Lapidus A."/>
            <person name="Cheng J.-F."/>
            <person name="Bruce D."/>
            <person name="Goodwin L."/>
            <person name="Pitluck S."/>
            <person name="Munk A.C."/>
            <person name="Detter J.C."/>
            <person name="Han C."/>
            <person name="Tapia R."/>
            <person name="Land M."/>
            <person name="Hauser L."/>
            <person name="Chang Y.-J."/>
            <person name="Jeffries C."/>
            <person name="Kyrpides N."/>
            <person name="Ivanova N."/>
            <person name="Mikhailova N."/>
            <person name="Kolker E."/>
            <person name="Lawrence C."/>
            <person name="McCue L.A."/>
            <person name="DiChristina T."/>
            <person name="Nealson K."/>
            <person name="Fredrickson J.K."/>
            <person name="Woyke T."/>
        </authorList>
    </citation>
    <scope>NUCLEOTIDE SEQUENCE [LARGE SCALE GENOMIC DNA]</scope>
    <source>
        <strain evidence="1 2">200</strain>
    </source>
</reference>
<gene>
    <name evidence="1" type="ordered locus">Sput200_2878</name>
</gene>
<evidence type="ECO:0000313" key="1">
    <source>
        <dbReference type="EMBL" id="ADV55282.1"/>
    </source>
</evidence>
<evidence type="ECO:0000313" key="2">
    <source>
        <dbReference type="Proteomes" id="UP000008209"/>
    </source>
</evidence>
<dbReference type="PATRIC" id="fig|399804.5.peg.2975"/>
<sequence length="45" mass="5207">MPLNLFSVNVSARHITLRGIKVEVIYVGHSFMQKLDKIIFMMSKN</sequence>
<accession>E6XID1</accession>
<dbReference type="EMBL" id="CP002457">
    <property type="protein sequence ID" value="ADV55282.1"/>
    <property type="molecule type" value="Genomic_DNA"/>
</dbReference>
<dbReference type="HOGENOM" id="CLU_3205216_0_0_6"/>
<organism evidence="1 2">
    <name type="scientific">Shewanella putrefaciens (strain 200)</name>
    <dbReference type="NCBI Taxonomy" id="399804"/>
    <lineage>
        <taxon>Bacteria</taxon>
        <taxon>Pseudomonadati</taxon>
        <taxon>Pseudomonadota</taxon>
        <taxon>Gammaproteobacteria</taxon>
        <taxon>Alteromonadales</taxon>
        <taxon>Shewanellaceae</taxon>
        <taxon>Shewanella</taxon>
    </lineage>
</organism>
<dbReference type="AlphaFoldDB" id="E6XID1"/>